<dbReference type="InterPro" id="IPR050769">
    <property type="entry name" value="NAT_camello-type"/>
</dbReference>
<name>A0A7W8XCF3_9HYPH</name>
<dbReference type="Proteomes" id="UP000585507">
    <property type="component" value="Unassembled WGS sequence"/>
</dbReference>
<dbReference type="GO" id="GO:0008080">
    <property type="term" value="F:N-acetyltransferase activity"/>
    <property type="evidence" value="ECO:0007669"/>
    <property type="project" value="InterPro"/>
</dbReference>
<proteinExistence type="predicted"/>
<dbReference type="AlphaFoldDB" id="A0A7W8XCF3"/>
<dbReference type="SUPFAM" id="SSF55729">
    <property type="entry name" value="Acyl-CoA N-acyltransferases (Nat)"/>
    <property type="match status" value="1"/>
</dbReference>
<evidence type="ECO:0000313" key="3">
    <source>
        <dbReference type="EMBL" id="MBB5538833.1"/>
    </source>
</evidence>
<dbReference type="PANTHER" id="PTHR13947:SF37">
    <property type="entry name" value="LD18367P"/>
    <property type="match status" value="1"/>
</dbReference>
<dbReference type="Gene3D" id="3.40.630.30">
    <property type="match status" value="1"/>
</dbReference>
<sequence>MASARSTSEAVGVRGPEGMWEDDLRNVGDVYIVSGGDFIVARISPRLAAMGGLKPVKDDVAELKRMRVDPAFQRRGLGRRLLGELESRAVALGFKWIKLDRTKIQTGAQRVYELAGYIEGIVLVSR</sequence>
<evidence type="ECO:0000313" key="4">
    <source>
        <dbReference type="Proteomes" id="UP000585507"/>
    </source>
</evidence>
<evidence type="ECO:0000256" key="1">
    <source>
        <dbReference type="ARBA" id="ARBA00022679"/>
    </source>
</evidence>
<dbReference type="EMBL" id="JACHBK010000015">
    <property type="protein sequence ID" value="MBB5538833.1"/>
    <property type="molecule type" value="Genomic_DNA"/>
</dbReference>
<protein>
    <submittedName>
        <fullName evidence="3">GNAT superfamily N-acetyltransferase</fullName>
    </submittedName>
</protein>
<organism evidence="3 4">
    <name type="scientific">Rhizobium giardinii</name>
    <dbReference type="NCBI Taxonomy" id="56731"/>
    <lineage>
        <taxon>Bacteria</taxon>
        <taxon>Pseudomonadati</taxon>
        <taxon>Pseudomonadota</taxon>
        <taxon>Alphaproteobacteria</taxon>
        <taxon>Hyphomicrobiales</taxon>
        <taxon>Rhizobiaceae</taxon>
        <taxon>Rhizobium/Agrobacterium group</taxon>
        <taxon>Rhizobium</taxon>
    </lineage>
</organism>
<gene>
    <name evidence="3" type="ORF">GGD55_005573</name>
</gene>
<comment type="caution">
    <text evidence="3">The sequence shown here is derived from an EMBL/GenBank/DDBJ whole genome shotgun (WGS) entry which is preliminary data.</text>
</comment>
<dbReference type="PROSITE" id="PS51186">
    <property type="entry name" value="GNAT"/>
    <property type="match status" value="1"/>
</dbReference>
<dbReference type="InterPro" id="IPR016181">
    <property type="entry name" value="Acyl_CoA_acyltransferase"/>
</dbReference>
<reference evidence="3 4" key="1">
    <citation type="submission" date="2020-08" db="EMBL/GenBank/DDBJ databases">
        <title>Genomic Encyclopedia of Type Strains, Phase IV (KMG-V): Genome sequencing to study the core and pangenomes of soil and plant-associated prokaryotes.</title>
        <authorList>
            <person name="Whitman W."/>
        </authorList>
    </citation>
    <scope>NUCLEOTIDE SEQUENCE [LARGE SCALE GENOMIC DNA]</scope>
    <source>
        <strain evidence="3 4">SEMIA 4084</strain>
    </source>
</reference>
<dbReference type="InterPro" id="IPR000182">
    <property type="entry name" value="GNAT_dom"/>
</dbReference>
<dbReference type="Pfam" id="PF00583">
    <property type="entry name" value="Acetyltransf_1"/>
    <property type="match status" value="1"/>
</dbReference>
<evidence type="ECO:0000259" key="2">
    <source>
        <dbReference type="PROSITE" id="PS51186"/>
    </source>
</evidence>
<keyword evidence="4" id="KW-1185">Reference proteome</keyword>
<keyword evidence="1 3" id="KW-0808">Transferase</keyword>
<dbReference type="RefSeq" id="WP_234913188.1">
    <property type="nucleotide sequence ID" value="NZ_JACHBK010000015.1"/>
</dbReference>
<dbReference type="PANTHER" id="PTHR13947">
    <property type="entry name" value="GNAT FAMILY N-ACETYLTRANSFERASE"/>
    <property type="match status" value="1"/>
</dbReference>
<accession>A0A7W8XCF3</accession>
<feature type="domain" description="N-acetyltransferase" evidence="2">
    <location>
        <begin position="1"/>
        <end position="126"/>
    </location>
</feature>